<name>A0ABV9P392_9FLAO</name>
<keyword evidence="2" id="KW-1185">Reference proteome</keyword>
<evidence type="ECO:0000313" key="2">
    <source>
        <dbReference type="Proteomes" id="UP001595885"/>
    </source>
</evidence>
<dbReference type="Proteomes" id="UP001595885">
    <property type="component" value="Unassembled WGS sequence"/>
</dbReference>
<sequence>MKTKILIAVFTLFTFTQISFAQKIKIKNEIATVDGVEFLKIKKDKSDKVITNLNDKELIFIRIFADTRPSAPQYSTYHKLIFIGLNKTIEIKESDKNIIEILYKNKAIDENGNLNDDAISLLVEKYGNEISPQINN</sequence>
<reference evidence="2" key="1">
    <citation type="journal article" date="2019" name="Int. J. Syst. Evol. Microbiol.">
        <title>The Global Catalogue of Microorganisms (GCM) 10K type strain sequencing project: providing services to taxonomists for standard genome sequencing and annotation.</title>
        <authorList>
            <consortium name="The Broad Institute Genomics Platform"/>
            <consortium name="The Broad Institute Genome Sequencing Center for Infectious Disease"/>
            <person name="Wu L."/>
            <person name="Ma J."/>
        </authorList>
    </citation>
    <scope>NUCLEOTIDE SEQUENCE [LARGE SCALE GENOMIC DNA]</scope>
    <source>
        <strain evidence="2">CCUG 50349</strain>
    </source>
</reference>
<evidence type="ECO:0000313" key="1">
    <source>
        <dbReference type="EMBL" id="MFC4740082.1"/>
    </source>
</evidence>
<accession>A0ABV9P392</accession>
<dbReference type="EMBL" id="JBHSGW010000025">
    <property type="protein sequence ID" value="MFC4740082.1"/>
    <property type="molecule type" value="Genomic_DNA"/>
</dbReference>
<organism evidence="1 2">
    <name type="scientific">Flavobacterium ponti</name>
    <dbReference type="NCBI Taxonomy" id="665133"/>
    <lineage>
        <taxon>Bacteria</taxon>
        <taxon>Pseudomonadati</taxon>
        <taxon>Bacteroidota</taxon>
        <taxon>Flavobacteriia</taxon>
        <taxon>Flavobacteriales</taxon>
        <taxon>Flavobacteriaceae</taxon>
        <taxon>Flavobacterium</taxon>
    </lineage>
</organism>
<proteinExistence type="predicted"/>
<gene>
    <name evidence="1" type="ORF">ACFO3U_08750</name>
</gene>
<comment type="caution">
    <text evidence="1">The sequence shown here is derived from an EMBL/GenBank/DDBJ whole genome shotgun (WGS) entry which is preliminary data.</text>
</comment>
<dbReference type="RefSeq" id="WP_379740737.1">
    <property type="nucleotide sequence ID" value="NZ_JBHSGW010000025.1"/>
</dbReference>
<protein>
    <submittedName>
        <fullName evidence="1">Uncharacterized protein</fullName>
    </submittedName>
</protein>